<protein>
    <recommendedName>
        <fullName evidence="3">PLD-like domain-containing protein</fullName>
    </recommendedName>
</protein>
<dbReference type="AlphaFoldDB" id="A0A1M5GKC5"/>
<name>A0A1M5GKC5_9BACT</name>
<accession>A0A1M5GKC5</accession>
<dbReference type="SUPFAM" id="SSF56024">
    <property type="entry name" value="Phospholipase D/nuclease"/>
    <property type="match status" value="1"/>
</dbReference>
<evidence type="ECO:0000313" key="1">
    <source>
        <dbReference type="EMBL" id="SHG04159.1"/>
    </source>
</evidence>
<proteinExistence type="predicted"/>
<evidence type="ECO:0000313" key="2">
    <source>
        <dbReference type="Proteomes" id="UP000184164"/>
    </source>
</evidence>
<dbReference type="STRING" id="1484053.SAMN05444274_1256"/>
<keyword evidence="2" id="KW-1185">Reference proteome</keyword>
<evidence type="ECO:0008006" key="3">
    <source>
        <dbReference type="Google" id="ProtNLM"/>
    </source>
</evidence>
<dbReference type="RefSeq" id="WP_073003631.1">
    <property type="nucleotide sequence ID" value="NZ_FQUM01000025.1"/>
</dbReference>
<dbReference type="EMBL" id="FQUM01000025">
    <property type="protein sequence ID" value="SHG04159.1"/>
    <property type="molecule type" value="Genomic_DNA"/>
</dbReference>
<dbReference type="Proteomes" id="UP000184164">
    <property type="component" value="Unassembled WGS sequence"/>
</dbReference>
<reference evidence="1 2" key="1">
    <citation type="submission" date="2016-11" db="EMBL/GenBank/DDBJ databases">
        <authorList>
            <person name="Jaros S."/>
            <person name="Januszkiewicz K."/>
            <person name="Wedrychowicz H."/>
        </authorList>
    </citation>
    <scope>NUCLEOTIDE SEQUENCE [LARGE SCALE GENOMIC DNA]</scope>
    <source>
        <strain evidence="1 2">DSM 26910</strain>
    </source>
</reference>
<organism evidence="1 2">
    <name type="scientific">Mariniphaga anaerophila</name>
    <dbReference type="NCBI Taxonomy" id="1484053"/>
    <lineage>
        <taxon>Bacteria</taxon>
        <taxon>Pseudomonadati</taxon>
        <taxon>Bacteroidota</taxon>
        <taxon>Bacteroidia</taxon>
        <taxon>Marinilabiliales</taxon>
        <taxon>Prolixibacteraceae</taxon>
        <taxon>Mariniphaga</taxon>
    </lineage>
</organism>
<dbReference type="OrthoDB" id="997590at2"/>
<dbReference type="Gene3D" id="3.30.870.10">
    <property type="entry name" value="Endonuclease Chain A"/>
    <property type="match status" value="1"/>
</dbReference>
<gene>
    <name evidence="1" type="ORF">SAMN05444274_1256</name>
</gene>
<sequence>MKTNNIIGTIEISHEIENLIQDSFRTLIFVSPYLKITERIKSKLSIHLPKIDNCFFIYRKSELRNSERLWLESFSNIHLIEVKNLHSKVYLNDNKCILTSMNFYEYSQINNFEIGIIIDRKNDKESFEGVIEQILLMTKLSSNNIALQKELDKLSDFSAGKLFLEIRRITSENRLKDYENFCNEVRKIINIEINELYEDGSAILRRADLGQERYLKVFNTLK</sequence>